<sequence length="578" mass="65853">MDKIMAVKSAFHKSCFRCKECGKSLNMDTYSSHAGEIYCKPHHKQLLQPKVCNGERVKDDSKTEEITTVEDLDNIRSRFESPLEECHPVSKENAVSLTRTESIQVRMAKYQSAVSKVHQNGDHSVSSEDEDDNLTKLKNDENKELSDLRETIGARRSESMREAYERACKEANTGSPTRGESITLGKEIKAVNIKEKFENGALDQENNEKMERARREKEEDLSIVSETRDSVAGARTLFKQFDAVGTTTTSLLPGRPSHGHSHKLIYGASTTSTSGEVVKCSEPGIKEQADVVPVELQERFNYFENYKESKSQLKCDDGDDEVPRDPKVIRASDVQEEVMITDTAKRMLDKFKQLENQGAGSPVQSVPNPLKKITPPRENIHIVEKHEPSPEPQHDPDVIRCTYKVEDDMTWKADQARSLKAKFEHWDVEVERENKVPDDEGLPEIDITKNLRAKFEAIRAESTKTVEKPLLRGRKFVELGIMSREECDLCAKKLYPMERMEASGFKFHKNCFRCCHCNSMLRLDNYTINSHKFYCTPHFKQFFKSKGSYEDGFIKKPTENGYTNGDTPDVMRNQEVAA</sequence>
<feature type="domain" description="LIM zinc-binding" evidence="7">
    <location>
        <begin position="485"/>
        <end position="545"/>
    </location>
</feature>
<keyword evidence="3 4" id="KW-0440">LIM domain</keyword>
<feature type="region of interest" description="Disordered" evidence="6">
    <location>
        <begin position="114"/>
        <end position="140"/>
    </location>
</feature>
<dbReference type="SUPFAM" id="SSF57716">
    <property type="entry name" value="Glucocorticoid receptor-like (DNA-binding domain)"/>
    <property type="match status" value="3"/>
</dbReference>
<feature type="compositionally biased region" description="Polar residues" evidence="6">
    <location>
        <begin position="114"/>
        <end position="124"/>
    </location>
</feature>
<protein>
    <submittedName>
        <fullName evidence="9">F-actin-methionine sulfoxide oxidase MICAL3-like</fullName>
    </submittedName>
</protein>
<dbReference type="Proteomes" id="UP000694941">
    <property type="component" value="Unplaced"/>
</dbReference>
<name>A0ABM1BZL0_LIMPO</name>
<keyword evidence="5" id="KW-0175">Coiled coil</keyword>
<evidence type="ECO:0000256" key="4">
    <source>
        <dbReference type="PROSITE-ProRule" id="PRU00125"/>
    </source>
</evidence>
<gene>
    <name evidence="9" type="primary">LOC106475517</name>
</gene>
<evidence type="ECO:0000313" key="8">
    <source>
        <dbReference type="Proteomes" id="UP000694941"/>
    </source>
</evidence>
<dbReference type="PROSITE" id="PS00478">
    <property type="entry name" value="LIM_DOMAIN_1"/>
    <property type="match status" value="1"/>
</dbReference>
<evidence type="ECO:0000259" key="7">
    <source>
        <dbReference type="PROSITE" id="PS50023"/>
    </source>
</evidence>
<dbReference type="InterPro" id="IPR001781">
    <property type="entry name" value="Znf_LIM"/>
</dbReference>
<dbReference type="RefSeq" id="XP_013791650.2">
    <property type="nucleotide sequence ID" value="XM_013936196.2"/>
</dbReference>
<accession>A0ABM1BZL0</accession>
<keyword evidence="8" id="KW-1185">Reference proteome</keyword>
<evidence type="ECO:0000256" key="2">
    <source>
        <dbReference type="ARBA" id="ARBA00022833"/>
    </source>
</evidence>
<dbReference type="Gene3D" id="2.10.110.10">
    <property type="entry name" value="Cysteine Rich Protein"/>
    <property type="match status" value="2"/>
</dbReference>
<dbReference type="GeneID" id="106475517"/>
<evidence type="ECO:0000256" key="5">
    <source>
        <dbReference type="SAM" id="Coils"/>
    </source>
</evidence>
<dbReference type="PANTHER" id="PTHR24206">
    <property type="entry name" value="OS06G0237300 PROTEIN"/>
    <property type="match status" value="1"/>
</dbReference>
<organism evidence="8 9">
    <name type="scientific">Limulus polyphemus</name>
    <name type="common">Atlantic horseshoe crab</name>
    <dbReference type="NCBI Taxonomy" id="6850"/>
    <lineage>
        <taxon>Eukaryota</taxon>
        <taxon>Metazoa</taxon>
        <taxon>Ecdysozoa</taxon>
        <taxon>Arthropoda</taxon>
        <taxon>Chelicerata</taxon>
        <taxon>Merostomata</taxon>
        <taxon>Xiphosura</taxon>
        <taxon>Limulidae</taxon>
        <taxon>Limulus</taxon>
    </lineage>
</organism>
<dbReference type="SMART" id="SM00132">
    <property type="entry name" value="LIM"/>
    <property type="match status" value="2"/>
</dbReference>
<keyword evidence="1 4" id="KW-0479">Metal-binding</keyword>
<feature type="region of interest" description="Disordered" evidence="6">
    <location>
        <begin position="559"/>
        <end position="578"/>
    </location>
</feature>
<proteinExistence type="predicted"/>
<keyword evidence="2 4" id="KW-0862">Zinc</keyword>
<evidence type="ECO:0000256" key="1">
    <source>
        <dbReference type="ARBA" id="ARBA00022723"/>
    </source>
</evidence>
<evidence type="ECO:0000313" key="9">
    <source>
        <dbReference type="RefSeq" id="XP_013791650.2"/>
    </source>
</evidence>
<reference evidence="9" key="1">
    <citation type="submission" date="2025-08" db="UniProtKB">
        <authorList>
            <consortium name="RefSeq"/>
        </authorList>
    </citation>
    <scope>IDENTIFICATION</scope>
    <source>
        <tissue evidence="9">Muscle</tissue>
    </source>
</reference>
<evidence type="ECO:0000256" key="3">
    <source>
        <dbReference type="ARBA" id="ARBA00023038"/>
    </source>
</evidence>
<feature type="domain" description="LIM zinc-binding" evidence="7">
    <location>
        <begin position="1"/>
        <end position="49"/>
    </location>
</feature>
<dbReference type="CDD" id="cd09358">
    <property type="entry name" value="LIM_Mical_like"/>
    <property type="match status" value="1"/>
</dbReference>
<feature type="coiled-coil region" evidence="5">
    <location>
        <begin position="199"/>
        <end position="227"/>
    </location>
</feature>
<dbReference type="Pfam" id="PF00412">
    <property type="entry name" value="LIM"/>
    <property type="match status" value="2"/>
</dbReference>
<dbReference type="PROSITE" id="PS50023">
    <property type="entry name" value="LIM_DOMAIN_2"/>
    <property type="match status" value="2"/>
</dbReference>
<evidence type="ECO:0000256" key="6">
    <source>
        <dbReference type="SAM" id="MobiDB-lite"/>
    </source>
</evidence>